<dbReference type="EMBL" id="REGN01003630">
    <property type="protein sequence ID" value="RNA21661.1"/>
    <property type="molecule type" value="Genomic_DNA"/>
</dbReference>
<reference evidence="7 8" key="1">
    <citation type="journal article" date="2018" name="Sci. Rep.">
        <title>Genomic signatures of local adaptation to the degree of environmental predictability in rotifers.</title>
        <authorList>
            <person name="Franch-Gras L."/>
            <person name="Hahn C."/>
            <person name="Garcia-Roger E.M."/>
            <person name="Carmona M.J."/>
            <person name="Serra M."/>
            <person name="Gomez A."/>
        </authorList>
    </citation>
    <scope>NUCLEOTIDE SEQUENCE [LARGE SCALE GENOMIC DNA]</scope>
    <source>
        <strain evidence="7">HYR1</strain>
    </source>
</reference>
<dbReference type="InterPro" id="IPR011989">
    <property type="entry name" value="ARM-like"/>
</dbReference>
<name>A0A3M7RDW5_BRAPC</name>
<evidence type="ECO:0000256" key="4">
    <source>
        <dbReference type="ARBA" id="ARBA00023065"/>
    </source>
</evidence>
<evidence type="ECO:0000256" key="5">
    <source>
        <dbReference type="PIRNR" id="PIRNR032184"/>
    </source>
</evidence>
<accession>A0A3M7RDW5</accession>
<dbReference type="Gene3D" id="1.25.40.150">
    <property type="entry name" value="V-type ATPase, subunit H, C-terminal domain"/>
    <property type="match status" value="1"/>
</dbReference>
<comment type="function">
    <text evidence="5">Subunit of the V1 complex of vacuolar(H+)-ATPase (V-ATPase), a multisubunit enzyme composed of a peripheral complex (V1) that hydrolyzes ATP and a membrane integral complex (V0) that translocates protons. V-ATPase is responsible for acidifying and maintaining the pH of intracellular compartments.</text>
</comment>
<organism evidence="7 8">
    <name type="scientific">Brachionus plicatilis</name>
    <name type="common">Marine rotifer</name>
    <name type="synonym">Brachionus muelleri</name>
    <dbReference type="NCBI Taxonomy" id="10195"/>
    <lineage>
        <taxon>Eukaryota</taxon>
        <taxon>Metazoa</taxon>
        <taxon>Spiralia</taxon>
        <taxon>Gnathifera</taxon>
        <taxon>Rotifera</taxon>
        <taxon>Eurotatoria</taxon>
        <taxon>Monogononta</taxon>
        <taxon>Pseudotrocha</taxon>
        <taxon>Ploima</taxon>
        <taxon>Brachionidae</taxon>
        <taxon>Brachionus</taxon>
    </lineage>
</organism>
<comment type="subunit">
    <text evidence="5">V-ATPase is a heteromultimeric enzyme made up of two complexes: the ATP-hydrolytic V1 complex and the proton translocation V0 complex.</text>
</comment>
<keyword evidence="3 5" id="KW-0375">Hydrogen ion transport</keyword>
<gene>
    <name evidence="7" type="ORF">BpHYR1_032651</name>
</gene>
<dbReference type="InterPro" id="IPR004908">
    <property type="entry name" value="ATPase_V1-cplx_hsu"/>
</dbReference>
<dbReference type="AlphaFoldDB" id="A0A3M7RDW5"/>
<evidence type="ECO:0000259" key="6">
    <source>
        <dbReference type="Pfam" id="PF11698"/>
    </source>
</evidence>
<dbReference type="Gene3D" id="1.25.10.10">
    <property type="entry name" value="Leucine-rich Repeat Variant"/>
    <property type="match status" value="1"/>
</dbReference>
<dbReference type="GO" id="GO:0005765">
    <property type="term" value="C:lysosomal membrane"/>
    <property type="evidence" value="ECO:0007669"/>
    <property type="project" value="TreeGrafter"/>
</dbReference>
<dbReference type="Proteomes" id="UP000276133">
    <property type="component" value="Unassembled WGS sequence"/>
</dbReference>
<dbReference type="GO" id="GO:0046961">
    <property type="term" value="F:proton-transporting ATPase activity, rotational mechanism"/>
    <property type="evidence" value="ECO:0007669"/>
    <property type="project" value="UniProtKB-UniRule"/>
</dbReference>
<dbReference type="InterPro" id="IPR016024">
    <property type="entry name" value="ARM-type_fold"/>
</dbReference>
<evidence type="ECO:0000256" key="2">
    <source>
        <dbReference type="ARBA" id="ARBA00022448"/>
    </source>
</evidence>
<dbReference type="InterPro" id="IPR011987">
    <property type="entry name" value="ATPase_V1-cplx_hsu_C"/>
</dbReference>
<dbReference type="STRING" id="10195.A0A3M7RDW5"/>
<evidence type="ECO:0000256" key="3">
    <source>
        <dbReference type="ARBA" id="ARBA00022781"/>
    </source>
</evidence>
<dbReference type="PIRSF" id="PIRSF032184">
    <property type="entry name" value="ATPase_V1_H"/>
    <property type="match status" value="1"/>
</dbReference>
<comment type="caution">
    <text evidence="7">The sequence shown here is derived from an EMBL/GenBank/DDBJ whole genome shotgun (WGS) entry which is preliminary data.</text>
</comment>
<protein>
    <recommendedName>
        <fullName evidence="5">V-type proton ATPase subunit H</fullName>
    </recommendedName>
</protein>
<keyword evidence="2 5" id="KW-0813">Transport</keyword>
<dbReference type="Pfam" id="PF11698">
    <property type="entry name" value="V-ATPase_H_C"/>
    <property type="match status" value="1"/>
</dbReference>
<evidence type="ECO:0000313" key="7">
    <source>
        <dbReference type="EMBL" id="RNA21661.1"/>
    </source>
</evidence>
<sequence>MSNEQSITQFLQFRQQPEDLDVTRNNEAINDFQTKTIELRNHRPQWITYYQSQMIDKEIYEFINRFDSNNSAERERILSHPSEKLECIKTLMTIVQKVSKLSTLQYTVTLIDDLLIENKNRVDLFHQYSRKYKENIYQTLSKMLYLQDDYLVHQVARILTKLACWSGERMPDKELRDLIQWFTERLVEKNPYKETLCRCLQMLFRIDFYRMAFYKMDGVKQLVKYLDGSLGTASSKDQMQYQVACCLWLLTFNEHIATKIQSGYKLIPVLADILNGSEKEKVKRIIFATFRNLLEKSSYSEVVKQNCLCMLQCKVKKLIDLLLQSNIEDPDLSDDLAFLNAKLETLVMDVTSFDEYTLEITSNRLNWSPCHKSDKFWRENAQRLNENNFYLVKRLIDLLKQSNSPQTLEIALNDIGEYVRYYSRGKNVIEQLDAKTTIMSMLAHEDTNVKHQALLCVQKLMVHHWEYLTKLDLSEAPSGQSSGKPVGTKA</sequence>
<keyword evidence="7" id="KW-0378">Hydrolase</keyword>
<dbReference type="OrthoDB" id="10263554at2759"/>
<comment type="similarity">
    <text evidence="1 5">Belongs to the V-ATPase H subunit family.</text>
</comment>
<dbReference type="SUPFAM" id="SSF48371">
    <property type="entry name" value="ARM repeat"/>
    <property type="match status" value="1"/>
</dbReference>
<dbReference type="PANTHER" id="PTHR10698:SF0">
    <property type="entry name" value="V-TYPE PROTON ATPASE SUBUNIT H"/>
    <property type="match status" value="1"/>
</dbReference>
<dbReference type="InterPro" id="IPR038497">
    <property type="entry name" value="ATPase_V1-cplx_hsu_C_sf"/>
</dbReference>
<proteinExistence type="inferred from homology"/>
<keyword evidence="8" id="KW-1185">Reference proteome</keyword>
<keyword evidence="4 5" id="KW-0406">Ion transport</keyword>
<dbReference type="Pfam" id="PF03224">
    <property type="entry name" value="V-ATPase_H_N"/>
    <property type="match status" value="1"/>
</dbReference>
<dbReference type="GO" id="GO:0016787">
    <property type="term" value="F:hydrolase activity"/>
    <property type="evidence" value="ECO:0007669"/>
    <property type="project" value="UniProtKB-KW"/>
</dbReference>
<evidence type="ECO:0000256" key="1">
    <source>
        <dbReference type="ARBA" id="ARBA00008613"/>
    </source>
</evidence>
<feature type="domain" description="ATPase V1 complex subunit H C-terminal" evidence="6">
    <location>
        <begin position="350"/>
        <end position="465"/>
    </location>
</feature>
<dbReference type="GO" id="GO:0000221">
    <property type="term" value="C:vacuolar proton-transporting V-type ATPase, V1 domain"/>
    <property type="evidence" value="ECO:0007669"/>
    <property type="project" value="UniProtKB-UniRule"/>
</dbReference>
<evidence type="ECO:0000313" key="8">
    <source>
        <dbReference type="Proteomes" id="UP000276133"/>
    </source>
</evidence>
<dbReference type="PANTHER" id="PTHR10698">
    <property type="entry name" value="V-TYPE PROTON ATPASE SUBUNIT H"/>
    <property type="match status" value="1"/>
</dbReference>